<dbReference type="Gene3D" id="2.30.42.10">
    <property type="match status" value="1"/>
</dbReference>
<dbReference type="EMBL" id="UINC01107379">
    <property type="protein sequence ID" value="SVC72706.1"/>
    <property type="molecule type" value="Genomic_DNA"/>
</dbReference>
<evidence type="ECO:0000259" key="1">
    <source>
        <dbReference type="SMART" id="SM00228"/>
    </source>
</evidence>
<sequence>MGPLNIRNTLYTIFLVTALFSQTRKEKAILEFIDARYSANIVSVRSFLDKDFIYYHIPYVGLGVNTEKIGSGIVVTAIAPLIDTKSEFNIGDVIIEINGSKLNNISKYDIEGIIKGSANDSVKVTYMRGNNTLSSVVRLAKQQYKQNSVSFIEDIKQYGDRWYEYDLKILDIFSKKNKFVVFYEWEGILFEKGSTYHYRCMEIIKTTVSNNKVYSVDAVWTEKQFKDQFK</sequence>
<protein>
    <recommendedName>
        <fullName evidence="1">PDZ domain-containing protein</fullName>
    </recommendedName>
</protein>
<dbReference type="InterPro" id="IPR036034">
    <property type="entry name" value="PDZ_sf"/>
</dbReference>
<evidence type="ECO:0000313" key="2">
    <source>
        <dbReference type="EMBL" id="SVC72706.1"/>
    </source>
</evidence>
<dbReference type="InterPro" id="IPR001478">
    <property type="entry name" value="PDZ"/>
</dbReference>
<reference evidence="2" key="1">
    <citation type="submission" date="2018-05" db="EMBL/GenBank/DDBJ databases">
        <authorList>
            <person name="Lanie J.A."/>
            <person name="Ng W.-L."/>
            <person name="Kazmierczak K.M."/>
            <person name="Andrzejewski T.M."/>
            <person name="Davidsen T.M."/>
            <person name="Wayne K.J."/>
            <person name="Tettelin H."/>
            <person name="Glass J.I."/>
            <person name="Rusch D."/>
            <person name="Podicherti R."/>
            <person name="Tsui H.-C.T."/>
            <person name="Winkler M.E."/>
        </authorList>
    </citation>
    <scope>NUCLEOTIDE SEQUENCE</scope>
</reference>
<name>A0A382PHJ3_9ZZZZ</name>
<gene>
    <name evidence="2" type="ORF">METZ01_LOCUS325560</name>
</gene>
<accession>A0A382PHJ3</accession>
<feature type="domain" description="PDZ" evidence="1">
    <location>
        <begin position="60"/>
        <end position="130"/>
    </location>
</feature>
<dbReference type="Pfam" id="PF13180">
    <property type="entry name" value="PDZ_2"/>
    <property type="match status" value="1"/>
</dbReference>
<dbReference type="SMART" id="SM00228">
    <property type="entry name" value="PDZ"/>
    <property type="match status" value="1"/>
</dbReference>
<organism evidence="2">
    <name type="scientific">marine metagenome</name>
    <dbReference type="NCBI Taxonomy" id="408172"/>
    <lineage>
        <taxon>unclassified sequences</taxon>
        <taxon>metagenomes</taxon>
        <taxon>ecological metagenomes</taxon>
    </lineage>
</organism>
<proteinExistence type="predicted"/>
<dbReference type="AlphaFoldDB" id="A0A382PHJ3"/>
<dbReference type="SUPFAM" id="SSF50156">
    <property type="entry name" value="PDZ domain-like"/>
    <property type="match status" value="1"/>
</dbReference>